<keyword evidence="2" id="KW-1185">Reference proteome</keyword>
<gene>
    <name evidence="1" type="ORF">HNQ39_002215</name>
</gene>
<dbReference type="EMBL" id="JACHGW010000002">
    <property type="protein sequence ID" value="MBB6050424.1"/>
    <property type="molecule type" value="Genomic_DNA"/>
</dbReference>
<protein>
    <recommendedName>
        <fullName evidence="3">NurA domain-containing protein</fullName>
    </recommendedName>
</protein>
<proteinExistence type="predicted"/>
<dbReference type="Proteomes" id="UP000520814">
    <property type="component" value="Unassembled WGS sequence"/>
</dbReference>
<comment type="caution">
    <text evidence="1">The sequence shown here is derived from an EMBL/GenBank/DDBJ whole genome shotgun (WGS) entry which is preliminary data.</text>
</comment>
<evidence type="ECO:0008006" key="3">
    <source>
        <dbReference type="Google" id="ProtNLM"/>
    </source>
</evidence>
<reference evidence="1 2" key="1">
    <citation type="submission" date="2020-08" db="EMBL/GenBank/DDBJ databases">
        <title>Genomic Encyclopedia of Type Strains, Phase IV (KMG-IV): sequencing the most valuable type-strain genomes for metagenomic binning, comparative biology and taxonomic classification.</title>
        <authorList>
            <person name="Goeker M."/>
        </authorList>
    </citation>
    <scope>NUCLEOTIDE SEQUENCE [LARGE SCALE GENOMIC DNA]</scope>
    <source>
        <strain evidence="1 2">DSM 23562</strain>
    </source>
</reference>
<organism evidence="1 2">
    <name type="scientific">Armatimonas rosea</name>
    <dbReference type="NCBI Taxonomy" id="685828"/>
    <lineage>
        <taxon>Bacteria</taxon>
        <taxon>Bacillati</taxon>
        <taxon>Armatimonadota</taxon>
        <taxon>Armatimonadia</taxon>
        <taxon>Armatimonadales</taxon>
        <taxon>Armatimonadaceae</taxon>
        <taxon>Armatimonas</taxon>
    </lineage>
</organism>
<dbReference type="RefSeq" id="WP_184195348.1">
    <property type="nucleotide sequence ID" value="NZ_JACHGW010000002.1"/>
</dbReference>
<evidence type="ECO:0000313" key="1">
    <source>
        <dbReference type="EMBL" id="MBB6050424.1"/>
    </source>
</evidence>
<sequence>MEEESLTATLGEPLDSVLDLTSWRDGRDQSVLYEQLRTVVAESVAQSERTRQPIRDIVVKRLRASAGTGTSPKEAGLYSLNPGDIAEVHRQLLFNGAAEACDGTVIAHDSLLLTVAQIGVALVAYQGGTGSWVQRLYRRDLRETYEDPVEEAIALLERRSRSDSADADDTRDPVSRLLRRGLMEYAERAILLHRSTAPWRIGHGHPVTTTILLPTTRSLFLASLDVLRGLLLDHKKFLYVASSPADRLARTIGDSLYPLEYAVIGSLADSFNDHHIDSLTSKSTGHPQERIALRQFLVDVRTEIVYGVYRVTDYSPAQVFYAHKDHVHTAASLAMADSVLQPHRGFPMLIDLADLVCRTTFDGGSFAGLVHSAYAAAGAPVRYLGERETRSR</sequence>
<dbReference type="AlphaFoldDB" id="A0A7W9SQN4"/>
<evidence type="ECO:0000313" key="2">
    <source>
        <dbReference type="Proteomes" id="UP000520814"/>
    </source>
</evidence>
<name>A0A7W9SQN4_ARMRO</name>
<accession>A0A7W9SQN4</accession>